<dbReference type="Pfam" id="PF05746">
    <property type="entry name" value="DALR_1"/>
    <property type="match status" value="1"/>
</dbReference>
<dbReference type="NCBIfam" id="TIGR00456">
    <property type="entry name" value="argS"/>
    <property type="match status" value="1"/>
</dbReference>
<evidence type="ECO:0000256" key="5">
    <source>
        <dbReference type="ARBA" id="ARBA00022840"/>
    </source>
</evidence>
<dbReference type="GO" id="GO:0004814">
    <property type="term" value="F:arginine-tRNA ligase activity"/>
    <property type="evidence" value="ECO:0007669"/>
    <property type="project" value="UniProtKB-EC"/>
</dbReference>
<evidence type="ECO:0000256" key="8">
    <source>
        <dbReference type="ARBA" id="ARBA00049339"/>
    </source>
</evidence>
<feature type="domain" description="Arginyl tRNA synthetase N-terminal" evidence="12">
    <location>
        <begin position="1"/>
        <end position="87"/>
    </location>
</feature>
<reference evidence="13 14" key="1">
    <citation type="submission" date="2023-04" db="EMBL/GenBank/DDBJ databases">
        <title>Fusibacter bizertensis strain WBS, isolated from littoral bottom sediments of the Arctic seas - biochemical and genomic analysis.</title>
        <authorList>
            <person name="Brioukhanov A.L."/>
        </authorList>
    </citation>
    <scope>NUCLEOTIDE SEQUENCE [LARGE SCALE GENOMIC DNA]</scope>
    <source>
        <strain evidence="13 14">WBS</strain>
    </source>
</reference>
<dbReference type="Proteomes" id="UP001158045">
    <property type="component" value="Unassembled WGS sequence"/>
</dbReference>
<dbReference type="SMART" id="SM00836">
    <property type="entry name" value="DALR_1"/>
    <property type="match status" value="1"/>
</dbReference>
<keyword evidence="6 10" id="KW-0648">Protein biosynthesis</keyword>
<gene>
    <name evidence="13" type="primary">argS</name>
    <name evidence="13" type="ORF">QE109_14360</name>
</gene>
<keyword evidence="14" id="KW-1185">Reference proteome</keyword>
<organism evidence="13 14">
    <name type="scientific">Fusibacter bizertensis</name>
    <dbReference type="NCBI Taxonomy" id="1488331"/>
    <lineage>
        <taxon>Bacteria</taxon>
        <taxon>Bacillati</taxon>
        <taxon>Bacillota</taxon>
        <taxon>Clostridia</taxon>
        <taxon>Eubacteriales</taxon>
        <taxon>Eubacteriales Family XII. Incertae Sedis</taxon>
        <taxon>Fusibacter</taxon>
    </lineage>
</organism>
<dbReference type="Gene3D" id="3.30.1360.70">
    <property type="entry name" value="Arginyl tRNA synthetase N-terminal domain"/>
    <property type="match status" value="1"/>
</dbReference>
<dbReference type="PRINTS" id="PR01038">
    <property type="entry name" value="TRNASYNTHARG"/>
</dbReference>
<dbReference type="Pfam" id="PF00750">
    <property type="entry name" value="tRNA-synt_1d"/>
    <property type="match status" value="1"/>
</dbReference>
<dbReference type="SUPFAM" id="SSF55190">
    <property type="entry name" value="Arginyl-tRNA synthetase (ArgRS), N-terminal 'additional' domain"/>
    <property type="match status" value="1"/>
</dbReference>
<dbReference type="Gene3D" id="3.40.50.620">
    <property type="entry name" value="HUPs"/>
    <property type="match status" value="1"/>
</dbReference>
<evidence type="ECO:0000259" key="12">
    <source>
        <dbReference type="SMART" id="SM01016"/>
    </source>
</evidence>
<dbReference type="InterPro" id="IPR005148">
    <property type="entry name" value="Arg-tRNA-synth_N"/>
</dbReference>
<dbReference type="InterPro" id="IPR014729">
    <property type="entry name" value="Rossmann-like_a/b/a_fold"/>
</dbReference>
<dbReference type="InterPro" id="IPR035684">
    <property type="entry name" value="ArgRS_core"/>
</dbReference>
<dbReference type="SUPFAM" id="SSF47323">
    <property type="entry name" value="Anticodon-binding domain of a subclass of class I aminoacyl-tRNA synthetases"/>
    <property type="match status" value="1"/>
</dbReference>
<dbReference type="Pfam" id="PF03485">
    <property type="entry name" value="Arg_tRNA_synt_N"/>
    <property type="match status" value="1"/>
</dbReference>
<sequence length="584" mass="65788">MSVLNAIRKDLIDAFNDASYNRVSAEVSVSRRPELCDFQCNTALKLTGQYGKTSLEIAESVAEKLKDRHELHYDVSVQTPGFINITLTDAWLVNYLNSVLEDPYLGSEPAINPQKIIVDFGGANVAKALHVGHLRSAVIGESIIRLLRFKGHEVIGDIHLGDWGLQMGLVIEMLKSEQPDLPYFQFEKAKAYPNLPPFDIDKLTELYTNANIKSKEDQAFRALAAQATASLQEGHAGYLALWQHMMNVSVADLKKNYGALQVTFDLWLGESDSQAAIPFVIKWLEDRKLLVVSEGAKVVFVDEETDKKPMPPCIFQKSNGAVLYGATDLATLYQRIEHHHPDEIIYVVDKRQELHFEQIARVAYKSEIVPSHTKISFIGFGTMNGHDGKPFKTRDGGVMSLKDLINTLIQGAKSRLVDTIEDKDKDDIALAIGVGALKFGDLSNLPVRDYVFDLEQFTSFEGKTGPYIQYALVRIASIKKKINVEESETFPITPPVTDSERNLMLKLCMFSAWVDLATSLRQPSKICDYVFELSQTFNHFYHEVHIISEQDMIKKMSYYSLLGLTQKVIKQCLWLLGIQELEKM</sequence>
<keyword evidence="7 10" id="KW-0030">Aminoacyl-tRNA synthetase</keyword>
<dbReference type="EC" id="6.1.1.19" evidence="2 9"/>
<evidence type="ECO:0000256" key="9">
    <source>
        <dbReference type="NCBIfam" id="TIGR00456"/>
    </source>
</evidence>
<dbReference type="SUPFAM" id="SSF52374">
    <property type="entry name" value="Nucleotidylyl transferase"/>
    <property type="match status" value="1"/>
</dbReference>
<dbReference type="EMBL" id="JARYZI010000011">
    <property type="protein sequence ID" value="MDH8679337.1"/>
    <property type="molecule type" value="Genomic_DNA"/>
</dbReference>
<proteinExistence type="inferred from homology"/>
<dbReference type="InterPro" id="IPR001278">
    <property type="entry name" value="Arg-tRNA-ligase"/>
</dbReference>
<name>A0ABT6NG19_9FIRM</name>
<keyword evidence="5 10" id="KW-0067">ATP-binding</keyword>
<keyword evidence="4 10" id="KW-0547">Nucleotide-binding</keyword>
<comment type="catalytic activity">
    <reaction evidence="8">
        <text>tRNA(Arg) + L-arginine + ATP = L-arginyl-tRNA(Arg) + AMP + diphosphate</text>
        <dbReference type="Rhea" id="RHEA:20301"/>
        <dbReference type="Rhea" id="RHEA-COMP:9658"/>
        <dbReference type="Rhea" id="RHEA-COMP:9673"/>
        <dbReference type="ChEBI" id="CHEBI:30616"/>
        <dbReference type="ChEBI" id="CHEBI:32682"/>
        <dbReference type="ChEBI" id="CHEBI:33019"/>
        <dbReference type="ChEBI" id="CHEBI:78442"/>
        <dbReference type="ChEBI" id="CHEBI:78513"/>
        <dbReference type="ChEBI" id="CHEBI:456215"/>
        <dbReference type="EC" id="6.1.1.19"/>
    </reaction>
</comment>
<evidence type="ECO:0000256" key="6">
    <source>
        <dbReference type="ARBA" id="ARBA00022917"/>
    </source>
</evidence>
<dbReference type="PANTHER" id="PTHR11956:SF5">
    <property type="entry name" value="ARGININE--TRNA LIGASE, CYTOPLASMIC"/>
    <property type="match status" value="1"/>
</dbReference>
<dbReference type="InterPro" id="IPR009080">
    <property type="entry name" value="tRNAsynth_Ia_anticodon-bd"/>
</dbReference>
<dbReference type="InterPro" id="IPR036695">
    <property type="entry name" value="Arg-tRNA-synth_N_sf"/>
</dbReference>
<evidence type="ECO:0000313" key="14">
    <source>
        <dbReference type="Proteomes" id="UP001158045"/>
    </source>
</evidence>
<comment type="similarity">
    <text evidence="1 10">Belongs to the class-I aminoacyl-tRNA synthetase family.</text>
</comment>
<evidence type="ECO:0000259" key="11">
    <source>
        <dbReference type="SMART" id="SM00836"/>
    </source>
</evidence>
<evidence type="ECO:0000256" key="2">
    <source>
        <dbReference type="ARBA" id="ARBA00012837"/>
    </source>
</evidence>
<evidence type="ECO:0000256" key="7">
    <source>
        <dbReference type="ARBA" id="ARBA00023146"/>
    </source>
</evidence>
<dbReference type="SMART" id="SM01016">
    <property type="entry name" value="Arg_tRNA_synt_N"/>
    <property type="match status" value="1"/>
</dbReference>
<dbReference type="PANTHER" id="PTHR11956">
    <property type="entry name" value="ARGINYL-TRNA SYNTHETASE"/>
    <property type="match status" value="1"/>
</dbReference>
<evidence type="ECO:0000256" key="1">
    <source>
        <dbReference type="ARBA" id="ARBA00005594"/>
    </source>
</evidence>
<dbReference type="InterPro" id="IPR008909">
    <property type="entry name" value="DALR_anticod-bd"/>
</dbReference>
<feature type="domain" description="DALR anticodon binding" evidence="11">
    <location>
        <begin position="468"/>
        <end position="584"/>
    </location>
</feature>
<evidence type="ECO:0000313" key="13">
    <source>
        <dbReference type="EMBL" id="MDH8679337.1"/>
    </source>
</evidence>
<keyword evidence="3 10" id="KW-0436">Ligase</keyword>
<evidence type="ECO:0000256" key="3">
    <source>
        <dbReference type="ARBA" id="ARBA00022598"/>
    </source>
</evidence>
<evidence type="ECO:0000256" key="4">
    <source>
        <dbReference type="ARBA" id="ARBA00022741"/>
    </source>
</evidence>
<dbReference type="RefSeq" id="WP_281095233.1">
    <property type="nucleotide sequence ID" value="NZ_JARYZI010000011.1"/>
</dbReference>
<comment type="caution">
    <text evidence="13">The sequence shown here is derived from an EMBL/GenBank/DDBJ whole genome shotgun (WGS) entry which is preliminary data.</text>
</comment>
<evidence type="ECO:0000256" key="10">
    <source>
        <dbReference type="RuleBase" id="RU363038"/>
    </source>
</evidence>
<accession>A0ABT6NG19</accession>
<protein>
    <recommendedName>
        <fullName evidence="2 9">Arginine--tRNA ligase</fullName>
        <ecNumber evidence="2 9">6.1.1.19</ecNumber>
    </recommendedName>
</protein>
<dbReference type="Gene3D" id="1.10.730.10">
    <property type="entry name" value="Isoleucyl-tRNA Synthetase, Domain 1"/>
    <property type="match status" value="1"/>
</dbReference>